<keyword evidence="5 6" id="KW-0067">ATP-binding</keyword>
<dbReference type="InterPro" id="IPR008271">
    <property type="entry name" value="Ser/Thr_kinase_AS"/>
</dbReference>
<accession>A0AAW1THG2</accession>
<evidence type="ECO:0000313" key="10">
    <source>
        <dbReference type="Proteomes" id="UP001485043"/>
    </source>
</evidence>
<feature type="binding site" evidence="6">
    <location>
        <position position="436"/>
    </location>
    <ligand>
        <name>ATP</name>
        <dbReference type="ChEBI" id="CHEBI:30616"/>
    </ligand>
</feature>
<dbReference type="InterPro" id="IPR051681">
    <property type="entry name" value="Ser/Thr_Kinases-Pseudokinases"/>
</dbReference>
<dbReference type="PROSITE" id="PS00108">
    <property type="entry name" value="PROTEIN_KINASE_ST"/>
    <property type="match status" value="1"/>
</dbReference>
<protein>
    <recommendedName>
        <fullName evidence="8">Protein kinase domain-containing protein</fullName>
    </recommendedName>
</protein>
<name>A0AAW1THG2_9CHLO</name>
<dbReference type="Pfam" id="PF07714">
    <property type="entry name" value="PK_Tyr_Ser-Thr"/>
    <property type="match status" value="1"/>
</dbReference>
<gene>
    <name evidence="9" type="ORF">WJX84_008178</name>
</gene>
<proteinExistence type="predicted"/>
<evidence type="ECO:0000256" key="6">
    <source>
        <dbReference type="PROSITE-ProRule" id="PRU10141"/>
    </source>
</evidence>
<dbReference type="InterPro" id="IPR017441">
    <property type="entry name" value="Protein_kinase_ATP_BS"/>
</dbReference>
<keyword evidence="4" id="KW-0418">Kinase</keyword>
<keyword evidence="7" id="KW-0732">Signal</keyword>
<dbReference type="InterPro" id="IPR001245">
    <property type="entry name" value="Ser-Thr/Tyr_kinase_cat_dom"/>
</dbReference>
<dbReference type="InterPro" id="IPR011009">
    <property type="entry name" value="Kinase-like_dom_sf"/>
</dbReference>
<evidence type="ECO:0000256" key="3">
    <source>
        <dbReference type="ARBA" id="ARBA00022741"/>
    </source>
</evidence>
<feature type="chain" id="PRO_5044013553" description="Protein kinase domain-containing protein" evidence="7">
    <location>
        <begin position="26"/>
        <end position="647"/>
    </location>
</feature>
<keyword evidence="3 6" id="KW-0547">Nucleotide-binding</keyword>
<evidence type="ECO:0000256" key="2">
    <source>
        <dbReference type="ARBA" id="ARBA00022679"/>
    </source>
</evidence>
<dbReference type="SUPFAM" id="SSF56112">
    <property type="entry name" value="Protein kinase-like (PK-like)"/>
    <property type="match status" value="1"/>
</dbReference>
<feature type="signal peptide" evidence="7">
    <location>
        <begin position="1"/>
        <end position="25"/>
    </location>
</feature>
<comment type="caution">
    <text evidence="9">The sequence shown here is derived from an EMBL/GenBank/DDBJ whole genome shotgun (WGS) entry which is preliminary data.</text>
</comment>
<dbReference type="InterPro" id="IPR000719">
    <property type="entry name" value="Prot_kinase_dom"/>
</dbReference>
<evidence type="ECO:0000259" key="8">
    <source>
        <dbReference type="PROSITE" id="PS50011"/>
    </source>
</evidence>
<feature type="domain" description="Protein kinase" evidence="8">
    <location>
        <begin position="409"/>
        <end position="647"/>
    </location>
</feature>
<dbReference type="SMART" id="SM00220">
    <property type="entry name" value="S_TKc"/>
    <property type="match status" value="1"/>
</dbReference>
<sequence>MRGVDFQAVLLLCATVCGSADYAKATGLPLVFISGQEKGIQCDKACQAFNGTSIPDICLVADSGGLLQNIGHLATYQPSQQFQYDGGSASTQANIHTGGLSCVYNQLSGTSNTSINANGTFCCLCALGGAGAWNTTPLGPSTNCYETCNPAYPALPTGSAQQAIRGTFRTAWISQNHFNNTPSRQVGWAACKPAGAGTAWGIFRQSRSLDSGPDAPWAAEALNQVAPTCQYANLLPNGIWVGNGTTNFSCLCVNIPAISIRETDGLATLNITSTNLNEPTPNSTLLQKWYNEPSVLENPATAITLPASQGSASAVGGIVGGILGGVALALAGAIAAGSPAAAPDVMTEPSTALDLSASKDQPTTGLVSFAGAMLLQHRPLVLHTDASSLGTQKAPAFSSQELALCTEADGSPIILGKGASGTVYKGVLGVQNVAIKVVNNPNSRYQKRFVQEIATLRACHDPHIVMFLGASIQEGQTLLVMQYMERGNLWEALANDTQDELRWHKRGWQIALDIAAGLAYLHAHGILHLDLKSPNVLLDKHGRAYVADIGLGKMIAGSETIASAATFFWAAPEQLQAEPCSEASDIFSFGVVLWEICSGEQPLQRRMRKLQDAALYAHVQMSPGSFMSVETEQQQHHLEKMASFTQA</sequence>
<dbReference type="GO" id="GO:0004674">
    <property type="term" value="F:protein serine/threonine kinase activity"/>
    <property type="evidence" value="ECO:0007669"/>
    <property type="project" value="UniProtKB-KW"/>
</dbReference>
<evidence type="ECO:0000256" key="1">
    <source>
        <dbReference type="ARBA" id="ARBA00022527"/>
    </source>
</evidence>
<evidence type="ECO:0000313" key="9">
    <source>
        <dbReference type="EMBL" id="KAK9868372.1"/>
    </source>
</evidence>
<dbReference type="AlphaFoldDB" id="A0AAW1THG2"/>
<dbReference type="PROSITE" id="PS50011">
    <property type="entry name" value="PROTEIN_KINASE_DOM"/>
    <property type="match status" value="1"/>
</dbReference>
<dbReference type="Gene3D" id="1.10.510.10">
    <property type="entry name" value="Transferase(Phosphotransferase) domain 1"/>
    <property type="match status" value="1"/>
</dbReference>
<evidence type="ECO:0000256" key="7">
    <source>
        <dbReference type="SAM" id="SignalP"/>
    </source>
</evidence>
<reference evidence="9 10" key="1">
    <citation type="journal article" date="2024" name="Nat. Commun.">
        <title>Phylogenomics reveals the evolutionary origins of lichenization in chlorophyte algae.</title>
        <authorList>
            <person name="Puginier C."/>
            <person name="Libourel C."/>
            <person name="Otte J."/>
            <person name="Skaloud P."/>
            <person name="Haon M."/>
            <person name="Grisel S."/>
            <person name="Petersen M."/>
            <person name="Berrin J.G."/>
            <person name="Delaux P.M."/>
            <person name="Dal Grande F."/>
            <person name="Keller J."/>
        </authorList>
    </citation>
    <scope>NUCLEOTIDE SEQUENCE [LARGE SCALE GENOMIC DNA]</scope>
    <source>
        <strain evidence="9 10">SAG 2523</strain>
    </source>
</reference>
<dbReference type="PROSITE" id="PS00107">
    <property type="entry name" value="PROTEIN_KINASE_ATP"/>
    <property type="match status" value="1"/>
</dbReference>
<organism evidence="9 10">
    <name type="scientific">Apatococcus fuscideae</name>
    <dbReference type="NCBI Taxonomy" id="2026836"/>
    <lineage>
        <taxon>Eukaryota</taxon>
        <taxon>Viridiplantae</taxon>
        <taxon>Chlorophyta</taxon>
        <taxon>core chlorophytes</taxon>
        <taxon>Trebouxiophyceae</taxon>
        <taxon>Chlorellales</taxon>
        <taxon>Chlorellaceae</taxon>
        <taxon>Apatococcus</taxon>
    </lineage>
</organism>
<dbReference type="Proteomes" id="UP001485043">
    <property type="component" value="Unassembled WGS sequence"/>
</dbReference>
<keyword evidence="10" id="KW-1185">Reference proteome</keyword>
<keyword evidence="2" id="KW-0808">Transferase</keyword>
<dbReference type="PANTHER" id="PTHR44329">
    <property type="entry name" value="SERINE/THREONINE-PROTEIN KINASE TNNI3K-RELATED"/>
    <property type="match status" value="1"/>
</dbReference>
<evidence type="ECO:0000256" key="4">
    <source>
        <dbReference type="ARBA" id="ARBA00022777"/>
    </source>
</evidence>
<evidence type="ECO:0000256" key="5">
    <source>
        <dbReference type="ARBA" id="ARBA00022840"/>
    </source>
</evidence>
<dbReference type="EMBL" id="JALJOV010000032">
    <property type="protein sequence ID" value="KAK9868372.1"/>
    <property type="molecule type" value="Genomic_DNA"/>
</dbReference>
<keyword evidence="1" id="KW-0723">Serine/threonine-protein kinase</keyword>
<dbReference type="GO" id="GO:0005524">
    <property type="term" value="F:ATP binding"/>
    <property type="evidence" value="ECO:0007669"/>
    <property type="project" value="UniProtKB-UniRule"/>
</dbReference>